<dbReference type="GO" id="GO:0016787">
    <property type="term" value="F:hydrolase activity"/>
    <property type="evidence" value="ECO:0007669"/>
    <property type="project" value="UniProtKB-KW"/>
</dbReference>
<dbReference type="Proteomes" id="UP000198406">
    <property type="component" value="Unassembled WGS sequence"/>
</dbReference>
<dbReference type="InParanoid" id="A0A1Z5J9U0"/>
<feature type="compositionally biased region" description="Basic residues" evidence="2">
    <location>
        <begin position="402"/>
        <end position="412"/>
    </location>
</feature>
<evidence type="ECO:0000313" key="5">
    <source>
        <dbReference type="EMBL" id="GAX10739.1"/>
    </source>
</evidence>
<feature type="domain" description="Sialate O-acetylesterase" evidence="4">
    <location>
        <begin position="51"/>
        <end position="273"/>
    </location>
</feature>
<accession>A0A1Z5J9U0</accession>
<evidence type="ECO:0000313" key="6">
    <source>
        <dbReference type="Proteomes" id="UP000198406"/>
    </source>
</evidence>
<dbReference type="Pfam" id="PF03629">
    <property type="entry name" value="SASA"/>
    <property type="match status" value="1"/>
</dbReference>
<comment type="caution">
    <text evidence="5">The sequence shown here is derived from an EMBL/GenBank/DDBJ whole genome shotgun (WGS) entry which is preliminary data.</text>
</comment>
<proteinExistence type="predicted"/>
<dbReference type="PANTHER" id="PTHR31988:SF19">
    <property type="entry name" value="9-O-ACETYL-N-ACETYLNEURAMINIC ACID DEACETYLASE-RELATED"/>
    <property type="match status" value="1"/>
</dbReference>
<dbReference type="InterPro" id="IPR036514">
    <property type="entry name" value="SGNH_hydro_sf"/>
</dbReference>
<name>A0A1Z5J9U0_FISSO</name>
<evidence type="ECO:0000256" key="2">
    <source>
        <dbReference type="SAM" id="MobiDB-lite"/>
    </source>
</evidence>
<feature type="region of interest" description="Disordered" evidence="2">
    <location>
        <begin position="400"/>
        <end position="421"/>
    </location>
</feature>
<sequence length="421" mass="48223">MADPRRPRMTVSCQLHRSLQKTIRSLIIIIVIIGLLVHNAKASWLQRPLVHVFILAGDDNVEGYASLSHLHELATQPATKDRYQHWLMKDDGVTWKSRDDVFVYYDHERGKPFRHGNLTVKGFGAHANLFGPEVEFGHVLGEFFEEPVLLIKSAWSGRTLQKDFRPPLGKEPGGFQWFRLLSNIKDAVKHLDTIIGPEYKHARYDIKGLLWWHGYSDLEDVVANRNYKDNLTILLTFMRTKIKSGLPILVGELGGQGTVNVMKKELDFREMQKSVVNLARMRRITTYVPTAPYVVQETDPEAAERDTYQHYSGRADTMMAIGEAMAIAMAEQIMDGVKIARDEMDRAEITTKYRSSHQEVAFLSIAILIGTLAYIVYAIRRGNLPEPGFQRLETVLWGPSRREKRKRRKNRRNNGGEIEIT</sequence>
<dbReference type="EMBL" id="BDSP01000022">
    <property type="protein sequence ID" value="GAX10739.1"/>
    <property type="molecule type" value="Genomic_DNA"/>
</dbReference>
<evidence type="ECO:0000256" key="1">
    <source>
        <dbReference type="ARBA" id="ARBA00022801"/>
    </source>
</evidence>
<keyword evidence="1" id="KW-0378">Hydrolase</keyword>
<keyword evidence="3" id="KW-0472">Membrane</keyword>
<feature type="transmembrane region" description="Helical" evidence="3">
    <location>
        <begin position="360"/>
        <end position="379"/>
    </location>
</feature>
<dbReference type="Gene3D" id="3.40.50.1110">
    <property type="entry name" value="SGNH hydrolase"/>
    <property type="match status" value="1"/>
</dbReference>
<keyword evidence="6" id="KW-1185">Reference proteome</keyword>
<dbReference type="SUPFAM" id="SSF52266">
    <property type="entry name" value="SGNH hydrolase"/>
    <property type="match status" value="1"/>
</dbReference>
<evidence type="ECO:0000259" key="4">
    <source>
        <dbReference type="Pfam" id="PF03629"/>
    </source>
</evidence>
<gene>
    <name evidence="5" type="ORF">FisN_14Lh258</name>
</gene>
<keyword evidence="3" id="KW-0812">Transmembrane</keyword>
<evidence type="ECO:0000256" key="3">
    <source>
        <dbReference type="SAM" id="Phobius"/>
    </source>
</evidence>
<dbReference type="AlphaFoldDB" id="A0A1Z5J9U0"/>
<dbReference type="InterPro" id="IPR005181">
    <property type="entry name" value="SASA"/>
</dbReference>
<dbReference type="InterPro" id="IPR052940">
    <property type="entry name" value="Carb_Esterase_6"/>
</dbReference>
<keyword evidence="3" id="KW-1133">Transmembrane helix</keyword>
<reference evidence="5 6" key="1">
    <citation type="journal article" date="2015" name="Plant Cell">
        <title>Oil accumulation by the oleaginous diatom Fistulifera solaris as revealed by the genome and transcriptome.</title>
        <authorList>
            <person name="Tanaka T."/>
            <person name="Maeda Y."/>
            <person name="Veluchamy A."/>
            <person name="Tanaka M."/>
            <person name="Abida H."/>
            <person name="Marechal E."/>
            <person name="Bowler C."/>
            <person name="Muto M."/>
            <person name="Sunaga Y."/>
            <person name="Tanaka M."/>
            <person name="Yoshino T."/>
            <person name="Taniguchi T."/>
            <person name="Fukuda Y."/>
            <person name="Nemoto M."/>
            <person name="Matsumoto M."/>
            <person name="Wong P.S."/>
            <person name="Aburatani S."/>
            <person name="Fujibuchi W."/>
        </authorList>
    </citation>
    <scope>NUCLEOTIDE SEQUENCE [LARGE SCALE GENOMIC DNA]</scope>
    <source>
        <strain evidence="5 6">JPCC DA0580</strain>
    </source>
</reference>
<protein>
    <recommendedName>
        <fullName evidence="4">Sialate O-acetylesterase domain-containing protein</fullName>
    </recommendedName>
</protein>
<dbReference type="OrthoDB" id="42638at2759"/>
<organism evidence="5 6">
    <name type="scientific">Fistulifera solaris</name>
    <name type="common">Oleaginous diatom</name>
    <dbReference type="NCBI Taxonomy" id="1519565"/>
    <lineage>
        <taxon>Eukaryota</taxon>
        <taxon>Sar</taxon>
        <taxon>Stramenopiles</taxon>
        <taxon>Ochrophyta</taxon>
        <taxon>Bacillariophyta</taxon>
        <taxon>Bacillariophyceae</taxon>
        <taxon>Bacillariophycidae</taxon>
        <taxon>Naviculales</taxon>
        <taxon>Naviculaceae</taxon>
        <taxon>Fistulifera</taxon>
    </lineage>
</organism>
<dbReference type="PANTHER" id="PTHR31988">
    <property type="entry name" value="ESTERASE, PUTATIVE (DUF303)-RELATED"/>
    <property type="match status" value="1"/>
</dbReference>